<feature type="compositionally biased region" description="Polar residues" evidence="1">
    <location>
        <begin position="158"/>
        <end position="170"/>
    </location>
</feature>
<keyword evidence="3" id="KW-1185">Reference proteome</keyword>
<organism evidence="3 4">
    <name type="scientific">Loa loa</name>
    <name type="common">Eye worm</name>
    <name type="synonym">Filaria loa</name>
    <dbReference type="NCBI Taxonomy" id="7209"/>
    <lineage>
        <taxon>Eukaryota</taxon>
        <taxon>Metazoa</taxon>
        <taxon>Ecdysozoa</taxon>
        <taxon>Nematoda</taxon>
        <taxon>Chromadorea</taxon>
        <taxon>Rhabditida</taxon>
        <taxon>Spirurina</taxon>
        <taxon>Spiruromorpha</taxon>
        <taxon>Filarioidea</taxon>
        <taxon>Onchocercidae</taxon>
        <taxon>Loa</taxon>
    </lineage>
</organism>
<feature type="compositionally biased region" description="Low complexity" evidence="1">
    <location>
        <begin position="140"/>
        <end position="149"/>
    </location>
</feature>
<feature type="region of interest" description="Disordered" evidence="1">
    <location>
        <begin position="140"/>
        <end position="170"/>
    </location>
</feature>
<sequence length="170" mass="18637">MHGSTLVLYYCLGQLIFDAESEKSVSEDSVSTSVHTIPEVVDEKVMVSEVITRAALGKDEEYNLAEKFMDEDVGFRAVNKSSIPISVSGNPKAFMPIAVQKVLMLVCVAETPLFLHCTNSLRYHKVPAIYRGESEVATYSASTRSASTTDTPKAFPFEQNNSPKVSHVSL</sequence>
<dbReference type="GeneID" id="9939737"/>
<proteinExistence type="predicted"/>
<evidence type="ECO:0000256" key="1">
    <source>
        <dbReference type="SAM" id="MobiDB-lite"/>
    </source>
</evidence>
<accession>A0A1I7VW59</accession>
<dbReference type="WBParaSite" id="EN70_6873">
    <property type="protein sequence ID" value="EN70_6873"/>
    <property type="gene ID" value="EN70_6873"/>
</dbReference>
<reference evidence="2 3" key="1">
    <citation type="submission" date="2012-04" db="EMBL/GenBank/DDBJ databases">
        <title>The Genome Sequence of Loa loa.</title>
        <authorList>
            <consortium name="The Broad Institute Genome Sequencing Platform"/>
            <consortium name="Broad Institute Genome Sequencing Center for Infectious Disease"/>
            <person name="Nutman T.B."/>
            <person name="Fink D.L."/>
            <person name="Russ C."/>
            <person name="Young S."/>
            <person name="Zeng Q."/>
            <person name="Gargeya S."/>
            <person name="Alvarado L."/>
            <person name="Berlin A."/>
            <person name="Chapman S.B."/>
            <person name="Chen Z."/>
            <person name="Freedman E."/>
            <person name="Gellesch M."/>
            <person name="Goldberg J."/>
            <person name="Griggs A."/>
            <person name="Gujja S."/>
            <person name="Heilman E.R."/>
            <person name="Heiman D."/>
            <person name="Howarth C."/>
            <person name="Mehta T."/>
            <person name="Neiman D."/>
            <person name="Pearson M."/>
            <person name="Roberts A."/>
            <person name="Saif S."/>
            <person name="Shea T."/>
            <person name="Shenoy N."/>
            <person name="Sisk P."/>
            <person name="Stolte C."/>
            <person name="Sykes S."/>
            <person name="White J."/>
            <person name="Yandava C."/>
            <person name="Haas B."/>
            <person name="Henn M.R."/>
            <person name="Nusbaum C."/>
            <person name="Birren B."/>
        </authorList>
    </citation>
    <scope>NUCLEOTIDE SEQUENCE [LARGE SCALE GENOMIC DNA]</scope>
</reference>
<dbReference type="KEGG" id="loa:LOAG_02352"/>
<protein>
    <submittedName>
        <fullName evidence="4">Ty3-gypsy retrotransposon protein</fullName>
    </submittedName>
</protein>
<evidence type="ECO:0000313" key="4">
    <source>
        <dbReference type="WBParaSite" id="EN70_6873"/>
    </source>
</evidence>
<dbReference type="CTD" id="9939737"/>
<name>A0A1I7VW59_LOALO</name>
<reference evidence="4" key="2">
    <citation type="submission" date="2016-11" db="UniProtKB">
        <authorList>
            <consortium name="WormBaseParasite"/>
        </authorList>
    </citation>
    <scope>IDENTIFICATION</scope>
</reference>
<evidence type="ECO:0000313" key="3">
    <source>
        <dbReference type="Proteomes" id="UP000095285"/>
    </source>
</evidence>
<dbReference type="RefSeq" id="XP_003137938.1">
    <property type="nucleotide sequence ID" value="XM_003137890.1"/>
</dbReference>
<dbReference type="EMBL" id="JH712090">
    <property type="protein sequence ID" value="EFO26135.1"/>
    <property type="molecule type" value="Genomic_DNA"/>
</dbReference>
<gene>
    <name evidence="2 4" type="ORF">LOAG_02352</name>
</gene>
<evidence type="ECO:0000313" key="2">
    <source>
        <dbReference type="EMBL" id="EFO26135.1"/>
    </source>
</evidence>
<accession>A0A1S0U7E2</accession>
<dbReference type="Proteomes" id="UP000095285">
    <property type="component" value="Unassembled WGS sequence"/>
</dbReference>
<dbReference type="AlphaFoldDB" id="A0A1I7VW59"/>